<dbReference type="PROSITE" id="PS50089">
    <property type="entry name" value="ZF_RING_2"/>
    <property type="match status" value="1"/>
</dbReference>
<keyword evidence="4" id="KW-0862">Zinc</keyword>
<evidence type="ECO:0000256" key="2">
    <source>
        <dbReference type="ARBA" id="ARBA00022723"/>
    </source>
</evidence>
<accession>A0AAN8JBC7</accession>
<dbReference type="SUPFAM" id="SSF57924">
    <property type="entry name" value="Inhibitor of apoptosis (IAP) repeat"/>
    <property type="match status" value="2"/>
</dbReference>
<keyword evidence="8" id="KW-1185">Reference proteome</keyword>
<dbReference type="InterPro" id="IPR013083">
    <property type="entry name" value="Znf_RING/FYVE/PHD"/>
</dbReference>
<organism evidence="7 8">
    <name type="scientific">Patella caerulea</name>
    <name type="common">Rayed Mediterranean limpet</name>
    <dbReference type="NCBI Taxonomy" id="87958"/>
    <lineage>
        <taxon>Eukaryota</taxon>
        <taxon>Metazoa</taxon>
        <taxon>Spiralia</taxon>
        <taxon>Lophotrochozoa</taxon>
        <taxon>Mollusca</taxon>
        <taxon>Gastropoda</taxon>
        <taxon>Patellogastropoda</taxon>
        <taxon>Patelloidea</taxon>
        <taxon>Patellidae</taxon>
        <taxon>Patella</taxon>
    </lineage>
</organism>
<dbReference type="InterPro" id="IPR001841">
    <property type="entry name" value="Znf_RING"/>
</dbReference>
<evidence type="ECO:0000256" key="1">
    <source>
        <dbReference type="ARBA" id="ARBA00006672"/>
    </source>
</evidence>
<dbReference type="Pfam" id="PF00653">
    <property type="entry name" value="BIR"/>
    <property type="match status" value="2"/>
</dbReference>
<keyword evidence="3 5" id="KW-0863">Zinc-finger</keyword>
<dbReference type="Gene3D" id="3.30.40.10">
    <property type="entry name" value="Zinc/RING finger domain, C3HC4 (zinc finger)"/>
    <property type="match status" value="1"/>
</dbReference>
<evidence type="ECO:0000256" key="5">
    <source>
        <dbReference type="PROSITE-ProRule" id="PRU00175"/>
    </source>
</evidence>
<dbReference type="GO" id="GO:0043066">
    <property type="term" value="P:negative regulation of apoptotic process"/>
    <property type="evidence" value="ECO:0007669"/>
    <property type="project" value="TreeGrafter"/>
</dbReference>
<keyword evidence="2" id="KW-0479">Metal-binding</keyword>
<dbReference type="PANTHER" id="PTHR10044">
    <property type="entry name" value="INHIBITOR OF APOPTOSIS"/>
    <property type="match status" value="1"/>
</dbReference>
<gene>
    <name evidence="7" type="ORF">SNE40_017945</name>
</gene>
<reference evidence="7 8" key="1">
    <citation type="submission" date="2024-01" db="EMBL/GenBank/DDBJ databases">
        <title>The genome of the rayed Mediterranean limpet Patella caerulea (Linnaeus, 1758).</title>
        <authorList>
            <person name="Anh-Thu Weber A."/>
            <person name="Halstead-Nussloch G."/>
        </authorList>
    </citation>
    <scope>NUCLEOTIDE SEQUENCE [LARGE SCALE GENOMIC DNA]</scope>
    <source>
        <strain evidence="7">AATW-2023a</strain>
        <tissue evidence="7">Whole specimen</tissue>
    </source>
</reference>
<dbReference type="GO" id="GO:0051726">
    <property type="term" value="P:regulation of cell cycle"/>
    <property type="evidence" value="ECO:0007669"/>
    <property type="project" value="TreeGrafter"/>
</dbReference>
<dbReference type="Gene3D" id="1.10.8.10">
    <property type="entry name" value="DNA helicase RuvA subunit, C-terminal domain"/>
    <property type="match status" value="1"/>
</dbReference>
<evidence type="ECO:0000256" key="3">
    <source>
        <dbReference type="ARBA" id="ARBA00022771"/>
    </source>
</evidence>
<sequence length="465" mass="52664">MLEFSDNASAPLQNCRARSAALECNSTSNELERLESYRTWRRGNDPAPLTLARCGFYFTCRDDEVECCDCLMKVKNWAEKSHPYVEHYKINKRCVFVQKFRVKVSSFRLTDDPGTGASKFGDYSVRITSFATKEHIFMNQSKEALSNAGLSYKGPGDKVICFECGIVLKQWVTCDIPICEHIKWSPYCPYVKAFVANLDSILELDTSSVTRKEEPNHSPDGGLEYVQRATRNHFDSPRHQPTPRTPTSYQIQDIKRHQSIFDHTQPTDPSSTNETGTLDEEIKGLSISDQIEIVVSMDFDRKLVETIAREQLDKTGKGFADAEELCAAVLDAQEDVSYNFKQSTGRSRENHQKKVDKSGVQDEGLGISIDYIYDTNNIDYNSHVITPSNTDTYEDEGIGNSLSYQSQLTHEKEDVIMCKICWDKPVGVTFQPCGHLLTCNICSLQVDDCPICRRSIHGRVKTYLP</sequence>
<dbReference type="InterPro" id="IPR050784">
    <property type="entry name" value="IAP"/>
</dbReference>
<dbReference type="GO" id="GO:0005737">
    <property type="term" value="C:cytoplasm"/>
    <property type="evidence" value="ECO:0007669"/>
    <property type="project" value="TreeGrafter"/>
</dbReference>
<dbReference type="AlphaFoldDB" id="A0AAN8JBC7"/>
<evidence type="ECO:0000256" key="4">
    <source>
        <dbReference type="ARBA" id="ARBA00022833"/>
    </source>
</evidence>
<dbReference type="GO" id="GO:0008270">
    <property type="term" value="F:zinc ion binding"/>
    <property type="evidence" value="ECO:0007669"/>
    <property type="project" value="UniProtKB-KW"/>
</dbReference>
<feature type="domain" description="RING-type" evidence="6">
    <location>
        <begin position="418"/>
        <end position="453"/>
    </location>
</feature>
<evidence type="ECO:0000313" key="7">
    <source>
        <dbReference type="EMBL" id="KAK6174721.1"/>
    </source>
</evidence>
<dbReference type="Gene3D" id="1.10.1170.10">
    <property type="entry name" value="Inhibitor Of Apoptosis Protein (2mihbC-IAP-1), Chain A"/>
    <property type="match status" value="2"/>
</dbReference>
<dbReference type="CDD" id="cd00022">
    <property type="entry name" value="BIR"/>
    <property type="match status" value="2"/>
</dbReference>
<dbReference type="GO" id="GO:0005634">
    <property type="term" value="C:nucleus"/>
    <property type="evidence" value="ECO:0007669"/>
    <property type="project" value="TreeGrafter"/>
</dbReference>
<dbReference type="PANTHER" id="PTHR10044:SF139">
    <property type="entry name" value="DEATH-ASSOCIATED INHIBITOR OF APOPTOSIS 2"/>
    <property type="match status" value="1"/>
</dbReference>
<dbReference type="EMBL" id="JAZGQO010000011">
    <property type="protein sequence ID" value="KAK6174721.1"/>
    <property type="molecule type" value="Genomic_DNA"/>
</dbReference>
<dbReference type="FunFam" id="1.10.1170.10:FF:000002">
    <property type="entry name" value="Baculoviral IAP repeat containing 7"/>
    <property type="match status" value="1"/>
</dbReference>
<dbReference type="Proteomes" id="UP001347796">
    <property type="component" value="Unassembled WGS sequence"/>
</dbReference>
<dbReference type="PROSITE" id="PS50143">
    <property type="entry name" value="BIR_REPEAT_2"/>
    <property type="match status" value="2"/>
</dbReference>
<dbReference type="GO" id="GO:0043027">
    <property type="term" value="F:cysteine-type endopeptidase inhibitor activity involved in apoptotic process"/>
    <property type="evidence" value="ECO:0007669"/>
    <property type="project" value="TreeGrafter"/>
</dbReference>
<name>A0AAN8JBC7_PATCE</name>
<dbReference type="InterPro" id="IPR001370">
    <property type="entry name" value="BIR_rpt"/>
</dbReference>
<evidence type="ECO:0000313" key="8">
    <source>
        <dbReference type="Proteomes" id="UP001347796"/>
    </source>
</evidence>
<evidence type="ECO:0000259" key="6">
    <source>
        <dbReference type="PROSITE" id="PS50089"/>
    </source>
</evidence>
<dbReference type="SMART" id="SM00238">
    <property type="entry name" value="BIR"/>
    <property type="match status" value="2"/>
</dbReference>
<dbReference type="GO" id="GO:0061630">
    <property type="term" value="F:ubiquitin protein ligase activity"/>
    <property type="evidence" value="ECO:0007669"/>
    <property type="project" value="TreeGrafter"/>
</dbReference>
<comment type="similarity">
    <text evidence="1">Belongs to the IAP family.</text>
</comment>
<protein>
    <recommendedName>
        <fullName evidence="6">RING-type domain-containing protein</fullName>
    </recommendedName>
</protein>
<dbReference type="Pfam" id="PF13920">
    <property type="entry name" value="zf-C3HC4_3"/>
    <property type="match status" value="1"/>
</dbReference>
<proteinExistence type="inferred from homology"/>
<dbReference type="GO" id="GO:0031398">
    <property type="term" value="P:positive regulation of protein ubiquitination"/>
    <property type="evidence" value="ECO:0007669"/>
    <property type="project" value="TreeGrafter"/>
</dbReference>
<comment type="caution">
    <text evidence="7">The sequence shown here is derived from an EMBL/GenBank/DDBJ whole genome shotgun (WGS) entry which is preliminary data.</text>
</comment>